<evidence type="ECO:0000313" key="2">
    <source>
        <dbReference type="EMBL" id="KAK1923428.1"/>
    </source>
</evidence>
<dbReference type="AlphaFoldDB" id="A0AAD9FPX4"/>
<protein>
    <submittedName>
        <fullName evidence="2">Uncharacterized protein</fullName>
    </submittedName>
</protein>
<reference evidence="2" key="1">
    <citation type="submission" date="2023-02" db="EMBL/GenBank/DDBJ databases">
        <title>Identification and recombinant expression of a fungal hydrolase from Papiliotrema laurentii that hydrolyzes apple cutin and clears colloidal polyester polyurethane.</title>
        <authorList>
            <consortium name="DOE Joint Genome Institute"/>
            <person name="Roman V.A."/>
            <person name="Bojanowski C."/>
            <person name="Crable B.R."/>
            <person name="Wagner D.N."/>
            <person name="Hung C.S."/>
            <person name="Nadeau L.J."/>
            <person name="Schratz L."/>
            <person name="Haridas S."/>
            <person name="Pangilinan J."/>
            <person name="Lipzen A."/>
            <person name="Na H."/>
            <person name="Yan M."/>
            <person name="Ng V."/>
            <person name="Grigoriev I.V."/>
            <person name="Spatafora J.W."/>
            <person name="Barlow D."/>
            <person name="Biffinger J."/>
            <person name="Kelley-Loughnane N."/>
            <person name="Varaljay V.A."/>
            <person name="Crookes-Goodson W.J."/>
        </authorList>
    </citation>
    <scope>NUCLEOTIDE SEQUENCE</scope>
    <source>
        <strain evidence="2">5307AH</strain>
    </source>
</reference>
<sequence>MSFASILAPVRHSSRAVARTAYLPARSLHASSSVLKKKNRIIAEDAFADEFDDSPEDELDLFDVTSETSPHPAGVDPARALARQRIIDEIKLYGGLTPHEARVKGSHTPVGGLRKVVEWTEGKEGLDEVKSVLGGWRFMGKQVTQKTLASLIGACVRLGRPDLVLELYSKPVQYGLPEMSASQISKVYYHYISQPASSQIPLPSQATQYTVESALWHLIALEHSLASSPPASSSSAEESTSEEALSESPEASSGESTAQSAVQTGKRPPRGSRRSHKSHSSSEAEKLLKTTVDLLLRGGLKTEKWTFGLKEERAQAEKVYEQKVQQLINQGAEWKAAVEEIRAAGEKAASVKPVAVPRGRPDRLPKAVITN</sequence>
<evidence type="ECO:0000256" key="1">
    <source>
        <dbReference type="SAM" id="MobiDB-lite"/>
    </source>
</evidence>
<proteinExistence type="predicted"/>
<feature type="region of interest" description="Disordered" evidence="1">
    <location>
        <begin position="227"/>
        <end position="286"/>
    </location>
</feature>
<gene>
    <name evidence="2" type="ORF">DB88DRAFT_491218</name>
</gene>
<feature type="compositionally biased region" description="Basic residues" evidence="1">
    <location>
        <begin position="267"/>
        <end position="279"/>
    </location>
</feature>
<feature type="compositionally biased region" description="Low complexity" evidence="1">
    <location>
        <begin position="246"/>
        <end position="258"/>
    </location>
</feature>
<comment type="caution">
    <text evidence="2">The sequence shown here is derived from an EMBL/GenBank/DDBJ whole genome shotgun (WGS) entry which is preliminary data.</text>
</comment>
<name>A0AAD9FPX4_PAPLA</name>
<keyword evidence="3" id="KW-1185">Reference proteome</keyword>
<dbReference type="EMBL" id="JAODAN010000006">
    <property type="protein sequence ID" value="KAK1923428.1"/>
    <property type="molecule type" value="Genomic_DNA"/>
</dbReference>
<evidence type="ECO:0000313" key="3">
    <source>
        <dbReference type="Proteomes" id="UP001182556"/>
    </source>
</evidence>
<dbReference type="Proteomes" id="UP001182556">
    <property type="component" value="Unassembled WGS sequence"/>
</dbReference>
<feature type="compositionally biased region" description="Low complexity" evidence="1">
    <location>
        <begin position="227"/>
        <end position="238"/>
    </location>
</feature>
<accession>A0AAD9FPX4</accession>
<organism evidence="2 3">
    <name type="scientific">Papiliotrema laurentii</name>
    <name type="common">Cryptococcus laurentii</name>
    <dbReference type="NCBI Taxonomy" id="5418"/>
    <lineage>
        <taxon>Eukaryota</taxon>
        <taxon>Fungi</taxon>
        <taxon>Dikarya</taxon>
        <taxon>Basidiomycota</taxon>
        <taxon>Agaricomycotina</taxon>
        <taxon>Tremellomycetes</taxon>
        <taxon>Tremellales</taxon>
        <taxon>Rhynchogastremaceae</taxon>
        <taxon>Papiliotrema</taxon>
    </lineage>
</organism>